<sequence>MRQALCMLAALVLGSLCMLAPAATAVPPASATAVVRAQSAPPTGEQPAAEPPSAGDEPSRGSLEENQRYTIGAAGAALIMLVFLMRKLRGKPYFGLSWRKRG</sequence>
<evidence type="ECO:0000256" key="1">
    <source>
        <dbReference type="SAM" id="MobiDB-lite"/>
    </source>
</evidence>
<keyword evidence="2" id="KW-0472">Membrane</keyword>
<comment type="caution">
    <text evidence="4">The sequence shown here is derived from an EMBL/GenBank/DDBJ whole genome shotgun (WGS) entry which is preliminary data.</text>
</comment>
<gene>
    <name evidence="4" type="ORF">DFQ14_106216</name>
</gene>
<proteinExistence type="predicted"/>
<evidence type="ECO:0000256" key="3">
    <source>
        <dbReference type="SAM" id="SignalP"/>
    </source>
</evidence>
<evidence type="ECO:0000313" key="4">
    <source>
        <dbReference type="EMBL" id="RCW43736.1"/>
    </source>
</evidence>
<keyword evidence="2" id="KW-0812">Transmembrane</keyword>
<keyword evidence="2" id="KW-1133">Transmembrane helix</keyword>
<feature type="transmembrane region" description="Helical" evidence="2">
    <location>
        <begin position="69"/>
        <end position="85"/>
    </location>
</feature>
<dbReference type="Proteomes" id="UP000253495">
    <property type="component" value="Unassembled WGS sequence"/>
</dbReference>
<feature type="compositionally biased region" description="Basic and acidic residues" evidence="1">
    <location>
        <begin position="57"/>
        <end position="66"/>
    </location>
</feature>
<name>A0A368VUT0_9ACTN</name>
<evidence type="ECO:0008006" key="6">
    <source>
        <dbReference type="Google" id="ProtNLM"/>
    </source>
</evidence>
<dbReference type="AlphaFoldDB" id="A0A368VUT0"/>
<keyword evidence="5" id="KW-1185">Reference proteome</keyword>
<organism evidence="4 5">
    <name type="scientific">Halopolyspora algeriensis</name>
    <dbReference type="NCBI Taxonomy" id="1500506"/>
    <lineage>
        <taxon>Bacteria</taxon>
        <taxon>Bacillati</taxon>
        <taxon>Actinomycetota</taxon>
        <taxon>Actinomycetes</taxon>
        <taxon>Actinomycetes incertae sedis</taxon>
        <taxon>Halopolyspora</taxon>
    </lineage>
</organism>
<dbReference type="RefSeq" id="WP_114453282.1">
    <property type="nucleotide sequence ID" value="NZ_QPJC01000006.1"/>
</dbReference>
<dbReference type="EMBL" id="QPJC01000006">
    <property type="protein sequence ID" value="RCW43736.1"/>
    <property type="molecule type" value="Genomic_DNA"/>
</dbReference>
<evidence type="ECO:0000256" key="2">
    <source>
        <dbReference type="SAM" id="Phobius"/>
    </source>
</evidence>
<feature type="signal peptide" evidence="3">
    <location>
        <begin position="1"/>
        <end position="25"/>
    </location>
</feature>
<evidence type="ECO:0000313" key="5">
    <source>
        <dbReference type="Proteomes" id="UP000253495"/>
    </source>
</evidence>
<reference evidence="4 5" key="1">
    <citation type="submission" date="2018-07" db="EMBL/GenBank/DDBJ databases">
        <title>Genomic Encyclopedia of Type Strains, Phase III (KMG-III): the genomes of soil and plant-associated and newly described type strains.</title>
        <authorList>
            <person name="Whitman W."/>
        </authorList>
    </citation>
    <scope>NUCLEOTIDE SEQUENCE [LARGE SCALE GENOMIC DNA]</scope>
    <source>
        <strain evidence="4 5">CECT 8575</strain>
    </source>
</reference>
<keyword evidence="3" id="KW-0732">Signal</keyword>
<feature type="chain" id="PRO_5016727764" description="MYXO-CTERM domain-containing protein" evidence="3">
    <location>
        <begin position="26"/>
        <end position="102"/>
    </location>
</feature>
<protein>
    <recommendedName>
        <fullName evidence="6">MYXO-CTERM domain-containing protein</fullName>
    </recommendedName>
</protein>
<accession>A0A368VUT0</accession>
<feature type="region of interest" description="Disordered" evidence="1">
    <location>
        <begin position="36"/>
        <end position="66"/>
    </location>
</feature>